<sequence length="140" mass="16036">MAPPGIRLWMPLLAKGYYFFCTIDPCDRHLIETPKLPSSLTKVATIRLSETLAFLSISIEDHSLIAFHSFLKDPLWTSFHFYISAVILPFVVIFASMLPFSAMYKVAMVKKSVRSEGSAWTSSSIPLFALWRQRYSRKVR</sequence>
<evidence type="ECO:0000256" key="1">
    <source>
        <dbReference type="SAM" id="Phobius"/>
    </source>
</evidence>
<dbReference type="Proteomes" id="UP001590951">
    <property type="component" value="Unassembled WGS sequence"/>
</dbReference>
<keyword evidence="3" id="KW-1185">Reference proteome</keyword>
<comment type="caution">
    <text evidence="2">The sequence shown here is derived from an EMBL/GenBank/DDBJ whole genome shotgun (WGS) entry which is preliminary data.</text>
</comment>
<dbReference type="EMBL" id="JBHFEH010000048">
    <property type="protein sequence ID" value="KAL2050351.1"/>
    <property type="molecule type" value="Genomic_DNA"/>
</dbReference>
<keyword evidence="1" id="KW-0472">Membrane</keyword>
<keyword evidence="1" id="KW-0812">Transmembrane</keyword>
<proteinExistence type="predicted"/>
<organism evidence="2 3">
    <name type="scientific">Lepraria finkii</name>
    <dbReference type="NCBI Taxonomy" id="1340010"/>
    <lineage>
        <taxon>Eukaryota</taxon>
        <taxon>Fungi</taxon>
        <taxon>Dikarya</taxon>
        <taxon>Ascomycota</taxon>
        <taxon>Pezizomycotina</taxon>
        <taxon>Lecanoromycetes</taxon>
        <taxon>OSLEUM clade</taxon>
        <taxon>Lecanoromycetidae</taxon>
        <taxon>Lecanorales</taxon>
        <taxon>Lecanorineae</taxon>
        <taxon>Stereocaulaceae</taxon>
        <taxon>Lepraria</taxon>
    </lineage>
</organism>
<evidence type="ECO:0000313" key="2">
    <source>
        <dbReference type="EMBL" id="KAL2050351.1"/>
    </source>
</evidence>
<protein>
    <submittedName>
        <fullName evidence="2">Uncharacterized protein</fullName>
    </submittedName>
</protein>
<reference evidence="2 3" key="1">
    <citation type="submission" date="2024-09" db="EMBL/GenBank/DDBJ databases">
        <title>Rethinking Asexuality: The Enigmatic Case of Functional Sexual Genes in Lepraria (Stereocaulaceae).</title>
        <authorList>
            <person name="Doellman M."/>
            <person name="Sun Y."/>
            <person name="Barcenas-Pena A."/>
            <person name="Lumbsch H.T."/>
            <person name="Grewe F."/>
        </authorList>
    </citation>
    <scope>NUCLEOTIDE SEQUENCE [LARGE SCALE GENOMIC DNA]</scope>
    <source>
        <strain evidence="2 3">Grewe 0041</strain>
    </source>
</reference>
<keyword evidence="1" id="KW-1133">Transmembrane helix</keyword>
<name>A0ABR4AXH8_9LECA</name>
<accession>A0ABR4AXH8</accession>
<feature type="transmembrane region" description="Helical" evidence="1">
    <location>
        <begin position="79"/>
        <end position="104"/>
    </location>
</feature>
<evidence type="ECO:0000313" key="3">
    <source>
        <dbReference type="Proteomes" id="UP001590951"/>
    </source>
</evidence>
<gene>
    <name evidence="2" type="ORF">ABVK25_009323</name>
</gene>